<gene>
    <name evidence="2" type="ORF">B0J13DRAFT_550157</name>
</gene>
<organism evidence="2 3">
    <name type="scientific">Dactylonectria estremocensis</name>
    <dbReference type="NCBI Taxonomy" id="1079267"/>
    <lineage>
        <taxon>Eukaryota</taxon>
        <taxon>Fungi</taxon>
        <taxon>Dikarya</taxon>
        <taxon>Ascomycota</taxon>
        <taxon>Pezizomycotina</taxon>
        <taxon>Sordariomycetes</taxon>
        <taxon>Hypocreomycetidae</taxon>
        <taxon>Hypocreales</taxon>
        <taxon>Nectriaceae</taxon>
        <taxon>Dactylonectria</taxon>
    </lineage>
</organism>
<feature type="compositionally biased region" description="Basic and acidic residues" evidence="1">
    <location>
        <begin position="555"/>
        <end position="564"/>
    </location>
</feature>
<name>A0A9P9F283_9HYPO</name>
<feature type="region of interest" description="Disordered" evidence="1">
    <location>
        <begin position="540"/>
        <end position="579"/>
    </location>
</feature>
<evidence type="ECO:0000313" key="3">
    <source>
        <dbReference type="Proteomes" id="UP000717696"/>
    </source>
</evidence>
<feature type="compositionally biased region" description="Basic and acidic residues" evidence="1">
    <location>
        <begin position="144"/>
        <end position="156"/>
    </location>
</feature>
<reference evidence="2" key="1">
    <citation type="journal article" date="2021" name="Nat. Commun.">
        <title>Genetic determinants of endophytism in the Arabidopsis root mycobiome.</title>
        <authorList>
            <person name="Mesny F."/>
            <person name="Miyauchi S."/>
            <person name="Thiergart T."/>
            <person name="Pickel B."/>
            <person name="Atanasova L."/>
            <person name="Karlsson M."/>
            <person name="Huettel B."/>
            <person name="Barry K.W."/>
            <person name="Haridas S."/>
            <person name="Chen C."/>
            <person name="Bauer D."/>
            <person name="Andreopoulos W."/>
            <person name="Pangilinan J."/>
            <person name="LaButti K."/>
            <person name="Riley R."/>
            <person name="Lipzen A."/>
            <person name="Clum A."/>
            <person name="Drula E."/>
            <person name="Henrissat B."/>
            <person name="Kohler A."/>
            <person name="Grigoriev I.V."/>
            <person name="Martin F.M."/>
            <person name="Hacquard S."/>
        </authorList>
    </citation>
    <scope>NUCLEOTIDE SEQUENCE</scope>
    <source>
        <strain evidence="2">MPI-CAGE-AT-0021</strain>
    </source>
</reference>
<dbReference type="EMBL" id="JAGMUU010000006">
    <property type="protein sequence ID" value="KAH7150434.1"/>
    <property type="molecule type" value="Genomic_DNA"/>
</dbReference>
<dbReference type="Proteomes" id="UP000717696">
    <property type="component" value="Unassembled WGS sequence"/>
</dbReference>
<feature type="compositionally biased region" description="Polar residues" evidence="1">
    <location>
        <begin position="616"/>
        <end position="643"/>
    </location>
</feature>
<protein>
    <submittedName>
        <fullName evidence="2">Uncharacterized protein</fullName>
    </submittedName>
</protein>
<feature type="region of interest" description="Disordered" evidence="1">
    <location>
        <begin position="123"/>
        <end position="217"/>
    </location>
</feature>
<evidence type="ECO:0000313" key="2">
    <source>
        <dbReference type="EMBL" id="KAH7150434.1"/>
    </source>
</evidence>
<evidence type="ECO:0000256" key="1">
    <source>
        <dbReference type="SAM" id="MobiDB-lite"/>
    </source>
</evidence>
<keyword evidence="3" id="KW-1185">Reference proteome</keyword>
<feature type="compositionally biased region" description="Polar residues" evidence="1">
    <location>
        <begin position="433"/>
        <end position="444"/>
    </location>
</feature>
<feature type="region of interest" description="Disordered" evidence="1">
    <location>
        <begin position="593"/>
        <end position="675"/>
    </location>
</feature>
<dbReference type="AlphaFoldDB" id="A0A9P9F283"/>
<proteinExistence type="predicted"/>
<comment type="caution">
    <text evidence="2">The sequence shown here is derived from an EMBL/GenBank/DDBJ whole genome shotgun (WGS) entry which is preliminary data.</text>
</comment>
<sequence>MSTPGFVLKFNEIKEVVAQYGQKFDAIKPPRDVYHEDRAAVKVGIAETWAYMAANPDPSDTSRVQKIVGFGGRLKEMEMEHKANIDGDDKAYETTLETAMEGFCDDLVNALGVDMVTKSLKKAPKRYTDHAGPGETQSKPGVEAPDHTSKEHRDGVQEISKSRKRRRIDGSQTGDRERRNSHTNVTAKAPKRTGYKNFQGGATKDQASSSIPETIGVQTRQSRARVNQEDAEAIIEPTPGNLYFAFRQKSKEWSAALLLPKTDLEDFGIPSTLEQLGLMEDIPACYTYNKDTDTFRWRKGYREGQPMVKERQFPVMFFDGLPFPAKSEVAWITSKDMRPLDITITHSSLIPHHQSVFKYIKERAAKAAQDSMESASVDENQDELLDDAQTRRSSPVDLNIDCGSPNHFPHGRLDEPSESPAQLPPSEPGPGSPVNSLETVQTARNRPVPDLAVSITDQTGSGPEIISVMSSPIEAISHMHDNIPVVELEDDGIKETPIELQHFDGDRSNLEVYWTRSPESGKLRPVYNAAAMCAAPDDVPAPKKRPVTPEIISEAESHSDKEVVRPTMKQQPSQQHKEPVPGALLATMSAWTQLVQSRSTSHPPPEPFRRQDELSPTHSMGEQTYEPQYPVSQESRGPSEPNTSSSFSSGLPIPVPSATTPAPYPPNLLDRTPSSPLPSISTFSAVPTVLNDSAEVCRLPPISSSRRQNGVAWSIPSFNWPTSASESQAQNQDDQIDIDRYPLLPIASATYLGSTHQNSARFAMMAFSSPPGEASVTSTAPQMSPVLGPPTPTGHYPWPERLSQPVVQRLEAYILYNNLPPGLQGMINYQGLYLCPLCDQAKRKGYIRVATFVNHLQKKH</sequence>
<feature type="compositionally biased region" description="Polar residues" evidence="1">
    <location>
        <begin position="205"/>
        <end position="217"/>
    </location>
</feature>
<feature type="region of interest" description="Disordered" evidence="1">
    <location>
        <begin position="391"/>
        <end position="449"/>
    </location>
</feature>
<dbReference type="OrthoDB" id="5234017at2759"/>
<accession>A0A9P9F283</accession>
<feature type="compositionally biased region" description="Pro residues" evidence="1">
    <location>
        <begin position="422"/>
        <end position="431"/>
    </location>
</feature>